<keyword evidence="1" id="KW-0812">Transmembrane</keyword>
<comment type="caution">
    <text evidence="2">The sequence shown here is derived from an EMBL/GenBank/DDBJ whole genome shotgun (WGS) entry which is preliminary data.</text>
</comment>
<dbReference type="Proteomes" id="UP000764837">
    <property type="component" value="Unassembled WGS sequence"/>
</dbReference>
<keyword evidence="1" id="KW-1133">Transmembrane helix</keyword>
<keyword evidence="3" id="KW-1185">Reference proteome</keyword>
<gene>
    <name evidence="2" type="ORF">JOD64_004597</name>
</gene>
<proteinExistence type="predicted"/>
<keyword evidence="1" id="KW-0472">Membrane</keyword>
<reference evidence="2 3" key="1">
    <citation type="submission" date="2021-01" db="EMBL/GenBank/DDBJ databases">
        <title>Sequencing the genomes of 1000 actinobacteria strains.</title>
        <authorList>
            <person name="Klenk H.-P."/>
        </authorList>
    </citation>
    <scope>NUCLEOTIDE SEQUENCE [LARGE SCALE GENOMIC DNA]</scope>
    <source>
        <strain evidence="2 3">DSM 100204</strain>
    </source>
</reference>
<evidence type="ECO:0000313" key="3">
    <source>
        <dbReference type="Proteomes" id="UP000764837"/>
    </source>
</evidence>
<organism evidence="2 3">
    <name type="scientific">Micromonospora luteifusca</name>
    <dbReference type="NCBI Taxonomy" id="709860"/>
    <lineage>
        <taxon>Bacteria</taxon>
        <taxon>Bacillati</taxon>
        <taxon>Actinomycetota</taxon>
        <taxon>Actinomycetes</taxon>
        <taxon>Micromonosporales</taxon>
        <taxon>Micromonosporaceae</taxon>
        <taxon>Micromonospora</taxon>
    </lineage>
</organism>
<evidence type="ECO:0000313" key="2">
    <source>
        <dbReference type="EMBL" id="MBM7493375.1"/>
    </source>
</evidence>
<dbReference type="EMBL" id="JAFBBP010000001">
    <property type="protein sequence ID" value="MBM7493375.1"/>
    <property type="molecule type" value="Genomic_DNA"/>
</dbReference>
<dbReference type="RefSeq" id="WP_204944090.1">
    <property type="nucleotide sequence ID" value="NZ_JAFBBP010000001.1"/>
</dbReference>
<evidence type="ECO:0000256" key="1">
    <source>
        <dbReference type="SAM" id="Phobius"/>
    </source>
</evidence>
<protein>
    <submittedName>
        <fullName evidence="2">Threonine/homoserine/homoserine lactone efflux protein</fullName>
    </submittedName>
</protein>
<name>A0ABS2LYU0_9ACTN</name>
<sequence>MMWRVSLGLLLGLLFIVIGASLASDYRGIATKHIELSMQIVRPLSPFRWTDDRLARRRTFFIVFDRLFGVLMILAGVAMLVADGQLLLSERL</sequence>
<feature type="transmembrane region" description="Helical" evidence="1">
    <location>
        <begin position="67"/>
        <end position="88"/>
    </location>
</feature>
<accession>A0ABS2LYU0</accession>